<dbReference type="AlphaFoldDB" id="A0AAV9X0M7"/>
<accession>A0AAV9X0M7</accession>
<feature type="region of interest" description="Disordered" evidence="1">
    <location>
        <begin position="202"/>
        <end position="239"/>
    </location>
</feature>
<evidence type="ECO:0000313" key="3">
    <source>
        <dbReference type="Proteomes" id="UP001365542"/>
    </source>
</evidence>
<name>A0AAV9X0M7_9PEZI</name>
<sequence length="558" mass="63229">MATLITLTTLPSAFRNILQRLKHREVFFLLLTCKSLHSVSYPYLWEHLDLSSYDDYINKSKTCSRLSRILKTKGAENIGLLKHTKEITLPGNCFSPEGDFVKTGLIEIFRGLIESGKLGLIAITLSFDYSKNDKIFTGTPEVKRFLNTLKKYSKSKTPEEFRIYLLTSNLAIPPVLALFDLEKVNTLWLHMAYSERDIEKALDDSDDDELSEDDLSDDENDGVNENSGDEYSGSLGSDEYRDMGNADRSFKNTKMALLVASLIKGVTNVQNICISSSSDISGGYYTDLKMSDALREVQSAFKGLKYLLNLEIVVKFFHPSLFIAPPESTRRVKYRGPFSNVWWRDFAIYPFTNVEHMILTYDTFPSKSTKRCKSDYTPKPIKLNEVAIQTLKTISTQNCEYAVADLAACIVKRNKSLGLECQKELISNYTYEFHSRTTGKFSPIRKRVEQWVQDEYTGRFLGGTEEEETSTASRSALRALIGQLGEDDIAAWFAARERAANFAADCSNWLENEVKTVVGNILEQRTAEITLQPQHAAEIMEPFFSDCLEQVITRATEP</sequence>
<dbReference type="Proteomes" id="UP001365542">
    <property type="component" value="Unassembled WGS sequence"/>
</dbReference>
<organism evidence="2 3">
    <name type="scientific">Orbilia ellipsospora</name>
    <dbReference type="NCBI Taxonomy" id="2528407"/>
    <lineage>
        <taxon>Eukaryota</taxon>
        <taxon>Fungi</taxon>
        <taxon>Dikarya</taxon>
        <taxon>Ascomycota</taxon>
        <taxon>Pezizomycotina</taxon>
        <taxon>Orbiliomycetes</taxon>
        <taxon>Orbiliales</taxon>
        <taxon>Orbiliaceae</taxon>
        <taxon>Orbilia</taxon>
    </lineage>
</organism>
<keyword evidence="3" id="KW-1185">Reference proteome</keyword>
<proteinExistence type="predicted"/>
<evidence type="ECO:0000313" key="2">
    <source>
        <dbReference type="EMBL" id="KAK6530151.1"/>
    </source>
</evidence>
<evidence type="ECO:0000256" key="1">
    <source>
        <dbReference type="SAM" id="MobiDB-lite"/>
    </source>
</evidence>
<comment type="caution">
    <text evidence="2">The sequence shown here is derived from an EMBL/GenBank/DDBJ whole genome shotgun (WGS) entry which is preliminary data.</text>
</comment>
<evidence type="ECO:0008006" key="4">
    <source>
        <dbReference type="Google" id="ProtNLM"/>
    </source>
</evidence>
<gene>
    <name evidence="2" type="ORF">TWF694_003519</name>
</gene>
<feature type="compositionally biased region" description="Acidic residues" evidence="1">
    <location>
        <begin position="204"/>
        <end position="222"/>
    </location>
</feature>
<protein>
    <recommendedName>
        <fullName evidence="4">F-box domain-containing protein</fullName>
    </recommendedName>
</protein>
<reference evidence="2 3" key="1">
    <citation type="submission" date="2019-10" db="EMBL/GenBank/DDBJ databases">
        <authorList>
            <person name="Palmer J.M."/>
        </authorList>
    </citation>
    <scope>NUCLEOTIDE SEQUENCE [LARGE SCALE GENOMIC DNA]</scope>
    <source>
        <strain evidence="2 3">TWF694</strain>
    </source>
</reference>
<dbReference type="EMBL" id="JAVHJO010000013">
    <property type="protein sequence ID" value="KAK6530151.1"/>
    <property type="molecule type" value="Genomic_DNA"/>
</dbReference>